<evidence type="ECO:0000259" key="3">
    <source>
        <dbReference type="PROSITE" id="PS50157"/>
    </source>
</evidence>
<accession>A0A3Q3WM71</accession>
<keyword evidence="1" id="KW-0479">Metal-binding</keyword>
<feature type="domain" description="C2H2-type" evidence="3">
    <location>
        <begin position="141"/>
        <end position="172"/>
    </location>
</feature>
<reference evidence="4" key="1">
    <citation type="submission" date="2025-08" db="UniProtKB">
        <authorList>
            <consortium name="Ensembl"/>
        </authorList>
    </citation>
    <scope>IDENTIFICATION</scope>
</reference>
<name>A0A3Q3WM71_MOLML</name>
<dbReference type="PROSITE" id="PS00028">
    <property type="entry name" value="ZINC_FINGER_C2H2_1"/>
    <property type="match status" value="1"/>
</dbReference>
<dbReference type="InterPro" id="IPR058949">
    <property type="entry name" value="Zf-C2H2_ZNF451_1st"/>
</dbReference>
<evidence type="ECO:0000313" key="4">
    <source>
        <dbReference type="Ensembl" id="ENSMMOP00000009949.1"/>
    </source>
</evidence>
<sequence length="210" mass="23521">MSCPQAKDEDEVEEVEFEGPVRPVLECIDLRSDSEDEVCSSSEGTLEDDITCHKAHVTSTLDRLAQQVAQEKEERANKCRAFKEKQISQRARGQQELAFSSTSEINQEAKRCVDMWLKMPAVGAGSRKRSASFSMKSSTRLPCPVINCGRVFDNPPLLDGHLKRFDHSPCDPTIYLKGCPSELFACAACGQHFQTKVTWRKHLESKVDAL</sequence>
<keyword evidence="1" id="KW-0862">Zinc</keyword>
<evidence type="ECO:0000256" key="1">
    <source>
        <dbReference type="PROSITE-ProRule" id="PRU00042"/>
    </source>
</evidence>
<keyword evidence="5" id="KW-1185">Reference proteome</keyword>
<dbReference type="STRING" id="94237.ENSMMOP00000009949"/>
<feature type="coiled-coil region" evidence="2">
    <location>
        <begin position="54"/>
        <end position="81"/>
    </location>
</feature>
<keyword evidence="2" id="KW-0175">Coiled coil</keyword>
<dbReference type="PROSITE" id="PS50157">
    <property type="entry name" value="ZINC_FINGER_C2H2_2"/>
    <property type="match status" value="1"/>
</dbReference>
<dbReference type="AlphaFoldDB" id="A0A3Q3WM71"/>
<dbReference type="Gene3D" id="3.30.160.60">
    <property type="entry name" value="Classic Zinc Finger"/>
    <property type="match status" value="1"/>
</dbReference>
<reference evidence="4" key="2">
    <citation type="submission" date="2025-09" db="UniProtKB">
        <authorList>
            <consortium name="Ensembl"/>
        </authorList>
    </citation>
    <scope>IDENTIFICATION</scope>
</reference>
<evidence type="ECO:0000256" key="2">
    <source>
        <dbReference type="SAM" id="Coils"/>
    </source>
</evidence>
<dbReference type="GO" id="GO:0008270">
    <property type="term" value="F:zinc ion binding"/>
    <property type="evidence" value="ECO:0007669"/>
    <property type="project" value="UniProtKB-KW"/>
</dbReference>
<dbReference type="Ensembl" id="ENSMMOT00000010123.1">
    <property type="protein sequence ID" value="ENSMMOP00000009949.1"/>
    <property type="gene ID" value="ENSMMOG00000007699.1"/>
</dbReference>
<dbReference type="Proteomes" id="UP000261620">
    <property type="component" value="Unplaced"/>
</dbReference>
<evidence type="ECO:0000313" key="5">
    <source>
        <dbReference type="Proteomes" id="UP000261620"/>
    </source>
</evidence>
<proteinExistence type="predicted"/>
<dbReference type="Pfam" id="PF23101">
    <property type="entry name" value="Zf-C2H2_ZNF451_1st"/>
    <property type="match status" value="1"/>
</dbReference>
<protein>
    <recommendedName>
        <fullName evidence="3">C2H2-type domain-containing protein</fullName>
    </recommendedName>
</protein>
<dbReference type="OMA" id="QHKAHVT"/>
<dbReference type="InterPro" id="IPR013087">
    <property type="entry name" value="Znf_C2H2_type"/>
</dbReference>
<organism evidence="4 5">
    <name type="scientific">Mola mola</name>
    <name type="common">Ocean sunfish</name>
    <name type="synonym">Tetraodon mola</name>
    <dbReference type="NCBI Taxonomy" id="94237"/>
    <lineage>
        <taxon>Eukaryota</taxon>
        <taxon>Metazoa</taxon>
        <taxon>Chordata</taxon>
        <taxon>Craniata</taxon>
        <taxon>Vertebrata</taxon>
        <taxon>Euteleostomi</taxon>
        <taxon>Actinopterygii</taxon>
        <taxon>Neopterygii</taxon>
        <taxon>Teleostei</taxon>
        <taxon>Neoteleostei</taxon>
        <taxon>Acanthomorphata</taxon>
        <taxon>Eupercaria</taxon>
        <taxon>Tetraodontiformes</taxon>
        <taxon>Molidae</taxon>
        <taxon>Mola</taxon>
    </lineage>
</organism>
<keyword evidence="1" id="KW-0863">Zinc-finger</keyword>